<dbReference type="AlphaFoldDB" id="A0A1J5S0I0"/>
<dbReference type="InterPro" id="IPR027417">
    <property type="entry name" value="P-loop_NTPase"/>
</dbReference>
<dbReference type="Gene3D" id="3.30.450.90">
    <property type="match status" value="1"/>
</dbReference>
<reference evidence="4" key="1">
    <citation type="submission" date="2016-10" db="EMBL/GenBank/DDBJ databases">
        <title>Sequence of Gallionella enrichment culture.</title>
        <authorList>
            <person name="Poehlein A."/>
            <person name="Muehling M."/>
            <person name="Daniel R."/>
        </authorList>
    </citation>
    <scope>NUCLEOTIDE SEQUENCE</scope>
</reference>
<dbReference type="PROSITE" id="PS00662">
    <property type="entry name" value="T2SP_E"/>
    <property type="match status" value="1"/>
</dbReference>
<feature type="domain" description="Bacterial type II secretion system protein E" evidence="3">
    <location>
        <begin position="320"/>
        <end position="334"/>
    </location>
</feature>
<sequence length="550" mass="60798">MSAHFSNNDIQRLGVQPPEGLRKIVAFRDGVLFVANDYMTSADVIDFELKLRRMGALSRKQGVSMAQLSTHQHEAERVSSLVRRDEAAEKRRAFALLAQGVKMSASDIHFLIKSSHTEVKFRVDGYLDTYAELSKEEGIQLVTALYVASDSNAKSQNQFTFNTPIAARLTRSDGENIGLLPEALYAVRFASMKTDQGGLVVLRLLYDSVSSRSAGSETRIDLEALGFTATQATQLREMADAPNGMIIIDGPTGSGKSTTLKYTMQWIHENYPHFNILTVEDPPEYPIIGASQIPVSVQEDSREQVGERGKQYASIIATTLRLDPDILMVGEIRDGHSAIAGLRAAETGHRLWSTLHANDAWEAMNRLLDLLREGGMHEPLPVLANTQNLCGMVAQRLVPKLCPKCRKPFSEFHDRVSQQVRDELFDAIPNLDASTIYVRGDGCDLCVPTAEGDPEKQRLDKRRGIMGRTVVAEIVRPDQTLLDIARRDGIPAARRYWLKHRNGQVIADAALAKILAGVLDPQVAREFVGPLLTARQILSSLEADQMGMIA</sequence>
<evidence type="ECO:0000313" key="4">
    <source>
        <dbReference type="EMBL" id="OIQ97804.1"/>
    </source>
</evidence>
<dbReference type="Gene3D" id="3.40.50.300">
    <property type="entry name" value="P-loop containing nucleotide triphosphate hydrolases"/>
    <property type="match status" value="1"/>
</dbReference>
<dbReference type="SUPFAM" id="SSF52540">
    <property type="entry name" value="P-loop containing nucleoside triphosphate hydrolases"/>
    <property type="match status" value="1"/>
</dbReference>
<evidence type="ECO:0000256" key="2">
    <source>
        <dbReference type="ARBA" id="ARBA00022840"/>
    </source>
</evidence>
<proteinExistence type="predicted"/>
<dbReference type="GO" id="GO:0005524">
    <property type="term" value="F:ATP binding"/>
    <property type="evidence" value="ECO:0007669"/>
    <property type="project" value="UniProtKB-KW"/>
</dbReference>
<keyword evidence="1" id="KW-0547">Nucleotide-binding</keyword>
<dbReference type="GO" id="GO:0005886">
    <property type="term" value="C:plasma membrane"/>
    <property type="evidence" value="ECO:0007669"/>
    <property type="project" value="TreeGrafter"/>
</dbReference>
<dbReference type="PANTHER" id="PTHR30258">
    <property type="entry name" value="TYPE II SECRETION SYSTEM PROTEIN GSPE-RELATED"/>
    <property type="match status" value="1"/>
</dbReference>
<dbReference type="GO" id="GO:0016887">
    <property type="term" value="F:ATP hydrolysis activity"/>
    <property type="evidence" value="ECO:0007669"/>
    <property type="project" value="TreeGrafter"/>
</dbReference>
<dbReference type="Pfam" id="PF00437">
    <property type="entry name" value="T2SSE"/>
    <property type="match status" value="1"/>
</dbReference>
<gene>
    <name evidence="4" type="primary">epsE_36</name>
    <name evidence="4" type="ORF">GALL_201290</name>
</gene>
<evidence type="ECO:0000259" key="3">
    <source>
        <dbReference type="PROSITE" id="PS00662"/>
    </source>
</evidence>
<organism evidence="4">
    <name type="scientific">mine drainage metagenome</name>
    <dbReference type="NCBI Taxonomy" id="410659"/>
    <lineage>
        <taxon>unclassified sequences</taxon>
        <taxon>metagenomes</taxon>
        <taxon>ecological metagenomes</taxon>
    </lineage>
</organism>
<comment type="caution">
    <text evidence="4">The sequence shown here is derived from an EMBL/GenBank/DDBJ whole genome shotgun (WGS) entry which is preliminary data.</text>
</comment>
<dbReference type="EMBL" id="MLJW01000127">
    <property type="protein sequence ID" value="OIQ97804.1"/>
    <property type="molecule type" value="Genomic_DNA"/>
</dbReference>
<dbReference type="CDD" id="cd01129">
    <property type="entry name" value="PulE-GspE-like"/>
    <property type="match status" value="1"/>
</dbReference>
<dbReference type="InterPro" id="IPR001482">
    <property type="entry name" value="T2SS/T4SS_dom"/>
</dbReference>
<accession>A0A1J5S0I0</accession>
<protein>
    <submittedName>
        <fullName evidence="4">Type II secretion system protein E</fullName>
    </submittedName>
</protein>
<keyword evidence="2" id="KW-0067">ATP-binding</keyword>
<name>A0A1J5S0I0_9ZZZZ</name>
<evidence type="ECO:0000256" key="1">
    <source>
        <dbReference type="ARBA" id="ARBA00022741"/>
    </source>
</evidence>
<dbReference type="PANTHER" id="PTHR30258:SF2">
    <property type="entry name" value="COMG OPERON PROTEIN 1"/>
    <property type="match status" value="1"/>
</dbReference>